<dbReference type="InterPro" id="IPR001199">
    <property type="entry name" value="Cyt_B5-like_heme/steroid-bd"/>
</dbReference>
<keyword evidence="1" id="KW-0349">Heme</keyword>
<reference evidence="7 8" key="1">
    <citation type="submission" date="2021-02" db="EMBL/GenBank/DDBJ databases">
        <title>Cotonvirus japonicus, which uses Golgi apparatus of host cells for its virion factory, phylogenetically links tailed tupanvirus and icosahedral mimivirus.</title>
        <authorList>
            <person name="Takahashi H."/>
            <person name="Fukaya S."/>
            <person name="Song C."/>
            <person name="Murata K."/>
            <person name="Takemura M."/>
        </authorList>
    </citation>
    <scope>NUCLEOTIDE SEQUENCE [LARGE SCALE GENOMIC DNA]</scope>
</reference>
<dbReference type="Pfam" id="PF00173">
    <property type="entry name" value="Cyt-b5"/>
    <property type="match status" value="1"/>
</dbReference>
<evidence type="ECO:0000256" key="4">
    <source>
        <dbReference type="ARBA" id="ARBA00038168"/>
    </source>
</evidence>
<evidence type="ECO:0000313" key="8">
    <source>
        <dbReference type="Proteomes" id="UP001321479"/>
    </source>
</evidence>
<dbReference type="PRINTS" id="PR00363">
    <property type="entry name" value="CYTOCHROMEB5"/>
</dbReference>
<keyword evidence="5" id="KW-0812">Transmembrane</keyword>
<dbReference type="PROSITE" id="PS50255">
    <property type="entry name" value="CYTOCHROME_B5_2"/>
    <property type="match status" value="1"/>
</dbReference>
<dbReference type="Proteomes" id="UP001321479">
    <property type="component" value="Segment"/>
</dbReference>
<dbReference type="PANTHER" id="PTHR19359">
    <property type="entry name" value="CYTOCHROME B5"/>
    <property type="match status" value="1"/>
</dbReference>
<keyword evidence="8" id="KW-1185">Reference proteome</keyword>
<evidence type="ECO:0000256" key="3">
    <source>
        <dbReference type="ARBA" id="ARBA00023004"/>
    </source>
</evidence>
<comment type="similarity">
    <text evidence="4">Belongs to the cytochrome b5 family.</text>
</comment>
<dbReference type="SMART" id="SM01117">
    <property type="entry name" value="Cyt-b5"/>
    <property type="match status" value="1"/>
</dbReference>
<feature type="domain" description="Cytochrome b5 heme-binding" evidence="6">
    <location>
        <begin position="24"/>
        <end position="103"/>
    </location>
</feature>
<evidence type="ECO:0000259" key="6">
    <source>
        <dbReference type="PROSITE" id="PS50255"/>
    </source>
</evidence>
<protein>
    <submittedName>
        <fullName evidence="7">Cytochrome B5-like protein</fullName>
    </submittedName>
</protein>
<feature type="transmembrane region" description="Helical" evidence="5">
    <location>
        <begin position="6"/>
        <end position="23"/>
    </location>
</feature>
<proteinExistence type="inferred from homology"/>
<evidence type="ECO:0000313" key="7">
    <source>
        <dbReference type="EMBL" id="BCS83455.1"/>
    </source>
</evidence>
<keyword evidence="3" id="KW-0408">Iron</keyword>
<dbReference type="GeneID" id="80558660"/>
<dbReference type="InterPro" id="IPR018506">
    <property type="entry name" value="Cyt_B5_heme-BS"/>
</dbReference>
<dbReference type="SUPFAM" id="SSF55856">
    <property type="entry name" value="Cytochrome b5-like heme/steroid binding domain"/>
    <property type="match status" value="1"/>
</dbReference>
<accession>A0ABM7NTF7</accession>
<evidence type="ECO:0000256" key="5">
    <source>
        <dbReference type="SAM" id="Phobius"/>
    </source>
</evidence>
<keyword evidence="5" id="KW-0472">Membrane</keyword>
<dbReference type="EMBL" id="AP024483">
    <property type="protein sequence ID" value="BCS83455.1"/>
    <property type="molecule type" value="Genomic_DNA"/>
</dbReference>
<dbReference type="RefSeq" id="YP_010842063.1">
    <property type="nucleotide sequence ID" value="NC_079139.1"/>
</dbReference>
<name>A0ABM7NTF7_9VIRU</name>
<dbReference type="PROSITE" id="PS00191">
    <property type="entry name" value="CYTOCHROME_B5_1"/>
    <property type="match status" value="1"/>
</dbReference>
<evidence type="ECO:0000256" key="2">
    <source>
        <dbReference type="ARBA" id="ARBA00022723"/>
    </source>
</evidence>
<keyword evidence="2" id="KW-0479">Metal-binding</keyword>
<dbReference type="InterPro" id="IPR036400">
    <property type="entry name" value="Cyt_B5-like_heme/steroid_sf"/>
</dbReference>
<dbReference type="InterPro" id="IPR050668">
    <property type="entry name" value="Cytochrome_b5"/>
</dbReference>
<evidence type="ECO:0000256" key="1">
    <source>
        <dbReference type="ARBA" id="ARBA00022617"/>
    </source>
</evidence>
<sequence length="109" mass="13102">MTYYYLILLIVVYVIKIVCKYIHQKRQMEENLQKKSNETVNEKIIVTFKGDKYDITDFLKKHPGGKNVLIENNHKDIEQIMMDYGHSNNAYRMLQRYKINESEINNIQN</sequence>
<keyword evidence="5" id="KW-1133">Transmembrane helix</keyword>
<organism evidence="7 8">
    <name type="scientific">Cotonvirus japonicus</name>
    <dbReference type="NCBI Taxonomy" id="2811091"/>
    <lineage>
        <taxon>Viruses</taxon>
        <taxon>Varidnaviria</taxon>
        <taxon>Bamfordvirae</taxon>
        <taxon>Nucleocytoviricota</taxon>
        <taxon>Megaviricetes</taxon>
        <taxon>Imitervirales</taxon>
        <taxon>Mimiviridae</taxon>
        <taxon>Megamimivirinae</taxon>
        <taxon>Cotonvirus</taxon>
        <taxon>Cotonvirus japonicum</taxon>
    </lineage>
</organism>
<dbReference type="Gene3D" id="3.10.120.10">
    <property type="entry name" value="Cytochrome b5-like heme/steroid binding domain"/>
    <property type="match status" value="1"/>
</dbReference>